<dbReference type="Proteomes" id="UP000230233">
    <property type="component" value="Chromosome V"/>
</dbReference>
<dbReference type="AlphaFoldDB" id="A0A2G5TCE8"/>
<name>A0A2G5TCE8_9PELO</name>
<organism evidence="1 2">
    <name type="scientific">Caenorhabditis nigoni</name>
    <dbReference type="NCBI Taxonomy" id="1611254"/>
    <lineage>
        <taxon>Eukaryota</taxon>
        <taxon>Metazoa</taxon>
        <taxon>Ecdysozoa</taxon>
        <taxon>Nematoda</taxon>
        <taxon>Chromadorea</taxon>
        <taxon>Rhabditida</taxon>
        <taxon>Rhabditina</taxon>
        <taxon>Rhabditomorpha</taxon>
        <taxon>Rhabditoidea</taxon>
        <taxon>Rhabditidae</taxon>
        <taxon>Peloderinae</taxon>
        <taxon>Caenorhabditis</taxon>
    </lineage>
</organism>
<reference evidence="2" key="1">
    <citation type="submission" date="2017-10" db="EMBL/GenBank/DDBJ databases">
        <title>Rapid genome shrinkage in a self-fertile nematode reveals novel sperm competition proteins.</title>
        <authorList>
            <person name="Yin D."/>
            <person name="Schwarz E.M."/>
            <person name="Thomas C.G."/>
            <person name="Felde R.L."/>
            <person name="Korf I.F."/>
            <person name="Cutter A.D."/>
            <person name="Schartner C.M."/>
            <person name="Ralston E.J."/>
            <person name="Meyer B.J."/>
            <person name="Haag E.S."/>
        </authorList>
    </citation>
    <scope>NUCLEOTIDE SEQUENCE [LARGE SCALE GENOMIC DNA]</scope>
    <source>
        <strain evidence="2">JU1422</strain>
    </source>
</reference>
<gene>
    <name evidence="1" type="primary">Cnig_chr_V.g18024</name>
    <name evidence="1" type="ORF">B9Z55_018024</name>
</gene>
<accession>A0A2G5TCE8</accession>
<evidence type="ECO:0000313" key="1">
    <source>
        <dbReference type="EMBL" id="PIC24879.1"/>
    </source>
</evidence>
<sequence>MTYIIRKPIKFWFGIRFLFLRNGVKPVDFALKAVTSIFNAKSTGFTSTKMSFDLIFSKFTAVSQKQKTYSEPEFYGLSNDIGHEV</sequence>
<evidence type="ECO:0000313" key="2">
    <source>
        <dbReference type="Proteomes" id="UP000230233"/>
    </source>
</evidence>
<dbReference type="EMBL" id="PDUG01000005">
    <property type="protein sequence ID" value="PIC24879.1"/>
    <property type="molecule type" value="Genomic_DNA"/>
</dbReference>
<keyword evidence="2" id="KW-1185">Reference proteome</keyword>
<comment type="caution">
    <text evidence="1">The sequence shown here is derived from an EMBL/GenBank/DDBJ whole genome shotgun (WGS) entry which is preliminary data.</text>
</comment>
<protein>
    <submittedName>
        <fullName evidence="1">Uncharacterized protein</fullName>
    </submittedName>
</protein>
<proteinExistence type="predicted"/>